<dbReference type="GO" id="GO:0032991">
    <property type="term" value="C:protein-containing complex"/>
    <property type="evidence" value="ECO:0007669"/>
    <property type="project" value="UniProtKB-ARBA"/>
</dbReference>
<sequence length="459" mass="51420">MQGFADSQHSLGVSSTEPATSEESDEKAVASGLGAAHVAVSARDSNRFTVSVNVEPKTKAAFYLTYEGLLKREDGHYEQIINLHPGQPVKDLNVEVSIPSNHHKRLSLTKHNYGYFVHFFAPTELAPLSKHVVFVLETTGSMLEQKMKQLREAMNKILEQLHNNDLFSLVEFNSYVKVWDLNNAESSVWCPPLNTNEDSSLTDKGEEVSFDVAKDAVSQLDGGGGTNIHTALRVGLHLVELAKDHKVDKVHRQPVLVFLTDDEPTIGLTSTEEISNKISEYNVGLRRSPIFALSFGTDVDRDFIQKLALRNSGFSKHIYDAAHAALQLEDFYRQIINVLTSTHLRKFPIILGWGVRGRFFLKPAVIKRSASNVERLWAYMQIKQLLEKKESTDKKKGIKNKALDLALKYSFVTPVSSLVVVKPNATQVTDTEAATSDVTRPLVFCSSRSSWSRLRFFCW</sequence>
<dbReference type="PANTHER" id="PTHR10338:SF108">
    <property type="entry name" value="INTER-ALPHA-TRYPSIN INHIBITOR HEAVY CHAIN H4-LIKE PROTEIN"/>
    <property type="match status" value="1"/>
</dbReference>
<dbReference type="SUPFAM" id="SSF53300">
    <property type="entry name" value="vWA-like"/>
    <property type="match status" value="1"/>
</dbReference>
<keyword evidence="4" id="KW-1185">Reference proteome</keyword>
<dbReference type="PANTHER" id="PTHR10338">
    <property type="entry name" value="INTER-ALPHA-TRYPSIN INHIBITOR HEAVY CHAIN FAMILY MEMBER"/>
    <property type="match status" value="1"/>
</dbReference>
<dbReference type="PROSITE" id="PS50234">
    <property type="entry name" value="VWFA"/>
    <property type="match status" value="1"/>
</dbReference>
<dbReference type="Proteomes" id="UP000801492">
    <property type="component" value="Unassembled WGS sequence"/>
</dbReference>
<dbReference type="Gene3D" id="3.40.50.410">
    <property type="entry name" value="von Willebrand factor, type A domain"/>
    <property type="match status" value="1"/>
</dbReference>
<feature type="compositionally biased region" description="Polar residues" evidence="1">
    <location>
        <begin position="1"/>
        <end position="19"/>
    </location>
</feature>
<gene>
    <name evidence="3" type="ORF">ILUMI_10918</name>
</gene>
<protein>
    <recommendedName>
        <fullName evidence="2">VWFA domain-containing protein</fullName>
    </recommendedName>
</protein>
<evidence type="ECO:0000256" key="1">
    <source>
        <dbReference type="SAM" id="MobiDB-lite"/>
    </source>
</evidence>
<dbReference type="InterPro" id="IPR050934">
    <property type="entry name" value="ITIH"/>
</dbReference>
<proteinExistence type="predicted"/>
<dbReference type="SMART" id="SM00327">
    <property type="entry name" value="VWA"/>
    <property type="match status" value="1"/>
</dbReference>
<dbReference type="InterPro" id="IPR002035">
    <property type="entry name" value="VWF_A"/>
</dbReference>
<accession>A0A8K0GEG0</accession>
<organism evidence="3 4">
    <name type="scientific">Ignelater luminosus</name>
    <name type="common">Cucubano</name>
    <name type="synonym">Pyrophorus luminosus</name>
    <dbReference type="NCBI Taxonomy" id="2038154"/>
    <lineage>
        <taxon>Eukaryota</taxon>
        <taxon>Metazoa</taxon>
        <taxon>Ecdysozoa</taxon>
        <taxon>Arthropoda</taxon>
        <taxon>Hexapoda</taxon>
        <taxon>Insecta</taxon>
        <taxon>Pterygota</taxon>
        <taxon>Neoptera</taxon>
        <taxon>Endopterygota</taxon>
        <taxon>Coleoptera</taxon>
        <taxon>Polyphaga</taxon>
        <taxon>Elateriformia</taxon>
        <taxon>Elateroidea</taxon>
        <taxon>Elateridae</taxon>
        <taxon>Agrypninae</taxon>
        <taxon>Pyrophorini</taxon>
        <taxon>Ignelater</taxon>
    </lineage>
</organism>
<evidence type="ECO:0000313" key="3">
    <source>
        <dbReference type="EMBL" id="KAF2895258.1"/>
    </source>
</evidence>
<reference evidence="3" key="1">
    <citation type="submission" date="2019-08" db="EMBL/GenBank/DDBJ databases">
        <title>The genome of the North American firefly Photinus pyralis.</title>
        <authorList>
            <consortium name="Photinus pyralis genome working group"/>
            <person name="Fallon T.R."/>
            <person name="Sander Lower S.E."/>
            <person name="Weng J.-K."/>
        </authorList>
    </citation>
    <scope>NUCLEOTIDE SEQUENCE</scope>
    <source>
        <strain evidence="3">TRF0915ILg1</strain>
        <tissue evidence="3">Whole body</tissue>
    </source>
</reference>
<dbReference type="InterPro" id="IPR036465">
    <property type="entry name" value="vWFA_dom_sf"/>
</dbReference>
<name>A0A8K0GEG0_IGNLU</name>
<dbReference type="EMBL" id="VTPC01006082">
    <property type="protein sequence ID" value="KAF2895258.1"/>
    <property type="molecule type" value="Genomic_DNA"/>
</dbReference>
<dbReference type="Pfam" id="PF13768">
    <property type="entry name" value="VWA_3"/>
    <property type="match status" value="1"/>
</dbReference>
<comment type="caution">
    <text evidence="3">The sequence shown here is derived from an EMBL/GenBank/DDBJ whole genome shotgun (WGS) entry which is preliminary data.</text>
</comment>
<dbReference type="AlphaFoldDB" id="A0A8K0GEG0"/>
<feature type="region of interest" description="Disordered" evidence="1">
    <location>
        <begin position="1"/>
        <end position="28"/>
    </location>
</feature>
<feature type="domain" description="VWFA" evidence="2">
    <location>
        <begin position="131"/>
        <end position="335"/>
    </location>
</feature>
<dbReference type="OrthoDB" id="299997at2759"/>
<evidence type="ECO:0000259" key="2">
    <source>
        <dbReference type="PROSITE" id="PS50234"/>
    </source>
</evidence>
<evidence type="ECO:0000313" key="4">
    <source>
        <dbReference type="Proteomes" id="UP000801492"/>
    </source>
</evidence>